<reference evidence="3" key="1">
    <citation type="submission" date="2016-04" db="EMBL/GenBank/DDBJ databases">
        <authorList>
            <person name="Evans L.H."/>
            <person name="Alamgir A."/>
            <person name="Owens N."/>
            <person name="Weber N.D."/>
            <person name="Virtaneva K."/>
            <person name="Barbian K."/>
            <person name="Babar A."/>
            <person name="Rosenke K."/>
        </authorList>
    </citation>
    <scope>NUCLEOTIDE SEQUENCE</scope>
    <source>
        <strain evidence="3">86</strain>
    </source>
</reference>
<protein>
    <submittedName>
        <fullName evidence="3">Putative Phage baseplate assembly protein V</fullName>
    </submittedName>
</protein>
<gene>
    <name evidence="3" type="ORF">KL86APRO_20404</name>
</gene>
<dbReference type="InterPro" id="IPR014462">
    <property type="entry name" value="Phage_Mu_Gp45"/>
</dbReference>
<dbReference type="EMBL" id="FLUO01000002">
    <property type="protein sequence ID" value="SBW12021.1"/>
    <property type="molecule type" value="Genomic_DNA"/>
</dbReference>
<evidence type="ECO:0000259" key="2">
    <source>
        <dbReference type="Pfam" id="PF06890"/>
    </source>
</evidence>
<dbReference type="NCBIfam" id="TIGR01644">
    <property type="entry name" value="phage_P2_V"/>
    <property type="match status" value="1"/>
</dbReference>
<feature type="region of interest" description="Disordered" evidence="1">
    <location>
        <begin position="176"/>
        <end position="196"/>
    </location>
</feature>
<evidence type="ECO:0000256" key="1">
    <source>
        <dbReference type="SAM" id="MobiDB-lite"/>
    </source>
</evidence>
<dbReference type="Pfam" id="PF06890">
    <property type="entry name" value="Phage_Mu_Gp45"/>
    <property type="match status" value="1"/>
</dbReference>
<evidence type="ECO:0000313" key="3">
    <source>
        <dbReference type="EMBL" id="SBW12021.1"/>
    </source>
</evidence>
<dbReference type="AlphaFoldDB" id="A0A212KK45"/>
<dbReference type="InterPro" id="IPR053861">
    <property type="entry name" value="Phage_Mu_Gp45_N"/>
</dbReference>
<dbReference type="InterPro" id="IPR013046">
    <property type="entry name" value="GpV/Gp45"/>
</dbReference>
<proteinExistence type="predicted"/>
<organism evidence="3">
    <name type="scientific">uncultured Alphaproteobacteria bacterium</name>
    <dbReference type="NCBI Taxonomy" id="91750"/>
    <lineage>
        <taxon>Bacteria</taxon>
        <taxon>Pseudomonadati</taxon>
        <taxon>Pseudomonadota</taxon>
        <taxon>Alphaproteobacteria</taxon>
        <taxon>environmental samples</taxon>
    </lineage>
</organism>
<sequence length="196" mass="21434">MTPELRQILRDIKTRVMMSLARGVVRAVNDAGGIQLVQVDLLDEELRGGVERVQNYGHTSVPLDGALAVAAFLGGNRDHGLVIAVDDRRHRVKGLQPGDSCLYTFQDADGGHRVLLAGDRQVVVLCKTAVVKADDKVTVDTPLTEMTGELRVRGDITDRFGNGGISVHAMREIYDRHVHPENDDGGSTDTPEERME</sequence>
<accession>A0A212KK45</accession>
<name>A0A212KK45_9PROT</name>
<feature type="domain" description="Bacteriophage Mu Gp45 N-terminal" evidence="2">
    <location>
        <begin position="22"/>
        <end position="89"/>
    </location>
</feature>
<dbReference type="PIRSF" id="PIRSF012337">
    <property type="entry name" value="gp45"/>
    <property type="match status" value="1"/>
</dbReference>